<protein>
    <submittedName>
        <fullName evidence="1">Uncharacterized protein</fullName>
    </submittedName>
</protein>
<keyword evidence="2" id="KW-1185">Reference proteome</keyword>
<dbReference type="Proteomes" id="UP001500194">
    <property type="component" value="Unassembled WGS sequence"/>
</dbReference>
<dbReference type="EMBL" id="BAAADU010000002">
    <property type="protein sequence ID" value="GAA0652759.1"/>
    <property type="molecule type" value="Genomic_DNA"/>
</dbReference>
<reference evidence="1 2" key="1">
    <citation type="journal article" date="2019" name="Int. J. Syst. Evol. Microbiol.">
        <title>The Global Catalogue of Microorganisms (GCM) 10K type strain sequencing project: providing services to taxonomists for standard genome sequencing and annotation.</title>
        <authorList>
            <consortium name="The Broad Institute Genomics Platform"/>
            <consortium name="The Broad Institute Genome Sequencing Center for Infectious Disease"/>
            <person name="Wu L."/>
            <person name="Ma J."/>
        </authorList>
    </citation>
    <scope>NUCLEOTIDE SEQUENCE [LARGE SCALE GENOMIC DNA]</scope>
    <source>
        <strain evidence="1 2">JCM 16327</strain>
    </source>
</reference>
<sequence length="167" mass="17105">MNRRGQLVLVAAAVVALALVPVVAAYLQLGYAPGSGTAAEPRPGADAERLLSRAVARAPVLADYDWTNRADAVAAVRGALAPRLDALRTARLTGGTAAVVAYAPGVADSWAAARCPSGPNRQFGACRADGGVVVQERDGRTHLVAVAVAVRVVSDGRTATLTLVVER</sequence>
<proteinExistence type="predicted"/>
<dbReference type="InterPro" id="IPR055685">
    <property type="entry name" value="DUF7261"/>
</dbReference>
<dbReference type="Pfam" id="PF23922">
    <property type="entry name" value="DUF7261"/>
    <property type="match status" value="1"/>
</dbReference>
<dbReference type="AlphaFoldDB" id="A0AAV3T1G2"/>
<evidence type="ECO:0000313" key="2">
    <source>
        <dbReference type="Proteomes" id="UP001500194"/>
    </source>
</evidence>
<name>A0AAV3T1G2_9EURY</name>
<accession>A0AAV3T1G2</accession>
<organism evidence="1 2">
    <name type="scientific">Salarchaeum japonicum</name>
    <dbReference type="NCBI Taxonomy" id="555573"/>
    <lineage>
        <taxon>Archaea</taxon>
        <taxon>Methanobacteriati</taxon>
        <taxon>Methanobacteriota</taxon>
        <taxon>Stenosarchaea group</taxon>
        <taxon>Halobacteria</taxon>
        <taxon>Halobacteriales</taxon>
        <taxon>Halobacteriaceae</taxon>
    </lineage>
</organism>
<gene>
    <name evidence="1" type="ORF">GCM10009019_15020</name>
</gene>
<comment type="caution">
    <text evidence="1">The sequence shown here is derived from an EMBL/GenBank/DDBJ whole genome shotgun (WGS) entry which is preliminary data.</text>
</comment>
<evidence type="ECO:0000313" key="1">
    <source>
        <dbReference type="EMBL" id="GAA0652759.1"/>
    </source>
</evidence>